<dbReference type="RefSeq" id="WP_006695679.1">
    <property type="nucleotide sequence ID" value="NZ_JH376857.1"/>
</dbReference>
<accession>A0ABN0DRM1</accession>
<dbReference type="Pfam" id="PF01613">
    <property type="entry name" value="Flavin_Reduct"/>
    <property type="match status" value="1"/>
</dbReference>
<keyword evidence="4" id="KW-1185">Reference proteome</keyword>
<dbReference type="GeneID" id="32475648"/>
<dbReference type="EMBL" id="ADGH01000003">
    <property type="protein sequence ID" value="EHG25580.1"/>
    <property type="molecule type" value="Genomic_DNA"/>
</dbReference>
<dbReference type="PANTHER" id="PTHR43567">
    <property type="entry name" value="FLAVOREDOXIN-RELATED-RELATED"/>
    <property type="match status" value="1"/>
</dbReference>
<reference evidence="3 4" key="1">
    <citation type="submission" date="2011-08" db="EMBL/GenBank/DDBJ databases">
        <title>The Genome Sequence of Selenomonas noxia F0398.</title>
        <authorList>
            <consortium name="The Broad Institute Genome Sequencing Platform"/>
            <person name="Earl A."/>
            <person name="Ward D."/>
            <person name="Feldgarden M."/>
            <person name="Gevers D."/>
            <person name="Izard J."/>
            <person name="Ganesan A."/>
            <person name="Blanton J.M."/>
            <person name="Baranova O.V."/>
            <person name="Tanner A.C."/>
            <person name="Dewhirst F.E."/>
            <person name="Young S.K."/>
            <person name="Zeng Q."/>
            <person name="Gargeya S."/>
            <person name="Fitzgerald M."/>
            <person name="Haas B."/>
            <person name="Abouelleil A."/>
            <person name="Alvarado L."/>
            <person name="Arachchi H.M."/>
            <person name="Berlin A."/>
            <person name="Brown A."/>
            <person name="Chapman S.B."/>
            <person name="Chen Z."/>
            <person name="Dunbar C."/>
            <person name="Freedman E."/>
            <person name="Gearin G."/>
            <person name="Gellesch M."/>
            <person name="Goldberg J."/>
            <person name="Griggs A."/>
            <person name="Gujja S."/>
            <person name="Heiman D."/>
            <person name="Howarth C."/>
            <person name="Larson L."/>
            <person name="Lui A."/>
            <person name="MacDonald P.J.P."/>
            <person name="Montmayeur A."/>
            <person name="Murphy C."/>
            <person name="Neiman D."/>
            <person name="Pearson M."/>
            <person name="Priest M."/>
            <person name="Roberts A."/>
            <person name="Saif S."/>
            <person name="Shea T."/>
            <person name="Shenoy N."/>
            <person name="Sisk P."/>
            <person name="Stolte C."/>
            <person name="Sykes S."/>
            <person name="Wortman J."/>
            <person name="Nusbaum C."/>
            <person name="Birren B."/>
        </authorList>
    </citation>
    <scope>NUCLEOTIDE SEQUENCE [LARGE SCALE GENOMIC DNA]</scope>
    <source>
        <strain evidence="3 4">F0398</strain>
    </source>
</reference>
<protein>
    <recommendedName>
        <fullName evidence="2">Flavin reductase like domain-containing protein</fullName>
    </recommendedName>
</protein>
<organism evidence="3 4">
    <name type="scientific">Selenomonas noxia F0398</name>
    <dbReference type="NCBI Taxonomy" id="702437"/>
    <lineage>
        <taxon>Bacteria</taxon>
        <taxon>Bacillati</taxon>
        <taxon>Bacillota</taxon>
        <taxon>Negativicutes</taxon>
        <taxon>Selenomonadales</taxon>
        <taxon>Selenomonadaceae</taxon>
        <taxon>Selenomonas</taxon>
    </lineage>
</organism>
<dbReference type="PANTHER" id="PTHR43567:SF5">
    <property type="entry name" value="HYPOTHETICAL CYTOSOLIC PROTEIN"/>
    <property type="match status" value="1"/>
</dbReference>
<evidence type="ECO:0000313" key="4">
    <source>
        <dbReference type="Proteomes" id="UP000003175"/>
    </source>
</evidence>
<dbReference type="SUPFAM" id="SSF50475">
    <property type="entry name" value="FMN-binding split barrel"/>
    <property type="match status" value="1"/>
</dbReference>
<dbReference type="InterPro" id="IPR012349">
    <property type="entry name" value="Split_barrel_FMN-bd"/>
</dbReference>
<proteinExistence type="inferred from homology"/>
<name>A0ABN0DRM1_9FIRM</name>
<comment type="caution">
    <text evidence="3">The sequence shown here is derived from an EMBL/GenBank/DDBJ whole genome shotgun (WGS) entry which is preliminary data.</text>
</comment>
<evidence type="ECO:0000313" key="3">
    <source>
        <dbReference type="EMBL" id="EHG25580.1"/>
    </source>
</evidence>
<dbReference type="Gene3D" id="2.30.110.10">
    <property type="entry name" value="Electron Transport, Fmn-binding Protein, Chain A"/>
    <property type="match status" value="1"/>
</dbReference>
<dbReference type="Proteomes" id="UP000003175">
    <property type="component" value="Unassembled WGS sequence"/>
</dbReference>
<comment type="similarity">
    <text evidence="1">Belongs to the flavoredoxin family.</text>
</comment>
<sequence>MSVKEIRPTDIKDNVFRLIGQDWILVSASHNGKTNGMTASWGGLGILWGRPVAYIFIRPTRYTKEFVDASDHMTLSVFDVKYKPMLQYFGTVSGRDEDKIAKNALTLEKDGAYTYFAEARLTLLAKKLYAQQLEEQFFTAAAADPADGPRSHYPKQDYHTMYVAEIEKVLVKE</sequence>
<dbReference type="InterPro" id="IPR052174">
    <property type="entry name" value="Flavoredoxin"/>
</dbReference>
<evidence type="ECO:0000259" key="2">
    <source>
        <dbReference type="Pfam" id="PF01613"/>
    </source>
</evidence>
<evidence type="ECO:0000256" key="1">
    <source>
        <dbReference type="ARBA" id="ARBA00038054"/>
    </source>
</evidence>
<gene>
    <name evidence="3" type="ORF">HMPREF9432_00081</name>
</gene>
<feature type="domain" description="Flavin reductase like" evidence="2">
    <location>
        <begin position="22"/>
        <end position="126"/>
    </location>
</feature>
<dbReference type="InterPro" id="IPR002563">
    <property type="entry name" value="Flavin_Rdtase-like_dom"/>
</dbReference>